<dbReference type="KEGG" id="pmar:B0X71_01930"/>
<comment type="subcellular location">
    <subcellularLocation>
        <location evidence="1">Membrane</location>
        <topology evidence="1">Multi-pass membrane protein</topology>
    </subcellularLocation>
</comment>
<organism evidence="6 7">
    <name type="scientific">Planococcus lenghuensis</name>
    <dbReference type="NCBI Taxonomy" id="2213202"/>
    <lineage>
        <taxon>Bacteria</taxon>
        <taxon>Bacillati</taxon>
        <taxon>Bacillota</taxon>
        <taxon>Bacilli</taxon>
        <taxon>Bacillales</taxon>
        <taxon>Caryophanaceae</taxon>
        <taxon>Planococcus</taxon>
    </lineage>
</organism>
<dbReference type="InterPro" id="IPR007269">
    <property type="entry name" value="ICMT_MeTrfase"/>
</dbReference>
<evidence type="ECO:0008006" key="8">
    <source>
        <dbReference type="Google" id="ProtNLM"/>
    </source>
</evidence>
<sequence>MTFFFILVVIVIAQRLLEVLYARANEKWMKEKGAIEAGASHYKWIVLLHVLFFAALLLEVLWLDTERLPVWQFFLVLFIIAQILRVWALVSLGRFWNTKILVLPGADRVQRGPYRWLPHPNYIVVALEIFSLPLIFGAWRTAVTFTIANALLLLLVRIPAEEKALELLNDSSNKATKV</sequence>
<dbReference type="EMBL" id="CP019640">
    <property type="protein sequence ID" value="AQQ52002.1"/>
    <property type="molecule type" value="Genomic_DNA"/>
</dbReference>
<evidence type="ECO:0000313" key="6">
    <source>
        <dbReference type="EMBL" id="AQQ52002.1"/>
    </source>
</evidence>
<feature type="transmembrane region" description="Helical" evidence="5">
    <location>
        <begin position="70"/>
        <end position="90"/>
    </location>
</feature>
<feature type="transmembrane region" description="Helical" evidence="5">
    <location>
        <begin position="41"/>
        <end position="63"/>
    </location>
</feature>
<dbReference type="GO" id="GO:0016020">
    <property type="term" value="C:membrane"/>
    <property type="evidence" value="ECO:0007669"/>
    <property type="project" value="UniProtKB-SubCell"/>
</dbReference>
<name>A0A1Q2KWF3_9BACL</name>
<gene>
    <name evidence="6" type="ORF">B0X71_01930</name>
</gene>
<dbReference type="PANTHER" id="PTHR43847:SF1">
    <property type="entry name" value="BLL3993 PROTEIN"/>
    <property type="match status" value="1"/>
</dbReference>
<evidence type="ECO:0000256" key="4">
    <source>
        <dbReference type="ARBA" id="ARBA00023136"/>
    </source>
</evidence>
<keyword evidence="4 5" id="KW-0472">Membrane</keyword>
<keyword evidence="3 5" id="KW-1133">Transmembrane helix</keyword>
<evidence type="ECO:0000313" key="7">
    <source>
        <dbReference type="Proteomes" id="UP000188184"/>
    </source>
</evidence>
<dbReference type="RefSeq" id="WP_077587875.1">
    <property type="nucleotide sequence ID" value="NZ_CP019640.1"/>
</dbReference>
<dbReference type="Pfam" id="PF04140">
    <property type="entry name" value="ICMT"/>
    <property type="match status" value="1"/>
</dbReference>
<keyword evidence="7" id="KW-1185">Reference proteome</keyword>
<evidence type="ECO:0000256" key="3">
    <source>
        <dbReference type="ARBA" id="ARBA00022989"/>
    </source>
</evidence>
<proteinExistence type="predicted"/>
<dbReference type="GO" id="GO:0004671">
    <property type="term" value="F:protein C-terminal S-isoprenylcysteine carboxyl O-methyltransferase activity"/>
    <property type="evidence" value="ECO:0007669"/>
    <property type="project" value="InterPro"/>
</dbReference>
<reference evidence="6 7" key="1">
    <citation type="submission" date="2017-02" db="EMBL/GenBank/DDBJ databases">
        <title>The complete genomic sequence of a novel cold adapted crude oil-degrading bacterium Planococcus qaidamina Y42.</title>
        <authorList>
            <person name="Yang R."/>
        </authorList>
    </citation>
    <scope>NUCLEOTIDE SEQUENCE [LARGE SCALE GENOMIC DNA]</scope>
    <source>
        <strain evidence="6 7">Y42</strain>
    </source>
</reference>
<dbReference type="InterPro" id="IPR052527">
    <property type="entry name" value="Metal_cation-efflux_comp"/>
</dbReference>
<evidence type="ECO:0000256" key="1">
    <source>
        <dbReference type="ARBA" id="ARBA00004141"/>
    </source>
</evidence>
<feature type="transmembrane region" description="Helical" evidence="5">
    <location>
        <begin position="122"/>
        <end position="155"/>
    </location>
</feature>
<dbReference type="Proteomes" id="UP000188184">
    <property type="component" value="Chromosome"/>
</dbReference>
<evidence type="ECO:0000256" key="2">
    <source>
        <dbReference type="ARBA" id="ARBA00022692"/>
    </source>
</evidence>
<dbReference type="Gene3D" id="1.20.120.1630">
    <property type="match status" value="1"/>
</dbReference>
<evidence type="ECO:0000256" key="5">
    <source>
        <dbReference type="SAM" id="Phobius"/>
    </source>
</evidence>
<dbReference type="OrthoDB" id="7203053at2"/>
<dbReference type="PANTHER" id="PTHR43847">
    <property type="entry name" value="BLL3993 PROTEIN"/>
    <property type="match status" value="1"/>
</dbReference>
<protein>
    <recommendedName>
        <fullName evidence="8">Isoprenylcysteine carboxyl methyltransferase</fullName>
    </recommendedName>
</protein>
<keyword evidence="2 5" id="KW-0812">Transmembrane</keyword>
<accession>A0A1Q2KWF3</accession>
<dbReference type="AlphaFoldDB" id="A0A1Q2KWF3"/>